<dbReference type="NCBIfam" id="TIGR01730">
    <property type="entry name" value="RND_mfp"/>
    <property type="match status" value="1"/>
</dbReference>
<dbReference type="InterPro" id="IPR051909">
    <property type="entry name" value="MFP_Cation_Efflux"/>
</dbReference>
<evidence type="ECO:0000259" key="6">
    <source>
        <dbReference type="Pfam" id="PF19335"/>
    </source>
</evidence>
<dbReference type="FunFam" id="2.40.420.20:FF:000003">
    <property type="entry name" value="Cation efflux system protein cusB"/>
    <property type="match status" value="1"/>
</dbReference>
<keyword evidence="2" id="KW-0813">Transport</keyword>
<dbReference type="GO" id="GO:0060003">
    <property type="term" value="P:copper ion export"/>
    <property type="evidence" value="ECO:0007669"/>
    <property type="project" value="TreeGrafter"/>
</dbReference>
<evidence type="ECO:0000256" key="3">
    <source>
        <dbReference type="ARBA" id="ARBA00022729"/>
    </source>
</evidence>
<dbReference type="GO" id="GO:0016020">
    <property type="term" value="C:membrane"/>
    <property type="evidence" value="ECO:0007669"/>
    <property type="project" value="InterPro"/>
</dbReference>
<feature type="compositionally biased region" description="Polar residues" evidence="5">
    <location>
        <begin position="439"/>
        <end position="448"/>
    </location>
</feature>
<dbReference type="OrthoDB" id="9806939at2"/>
<dbReference type="PANTHER" id="PTHR30097:SF15">
    <property type="entry name" value="CATION EFFLUX SYSTEM PROTEIN CUSB"/>
    <property type="match status" value="1"/>
</dbReference>
<dbReference type="GO" id="GO:0030288">
    <property type="term" value="C:outer membrane-bounded periplasmic space"/>
    <property type="evidence" value="ECO:0007669"/>
    <property type="project" value="TreeGrafter"/>
</dbReference>
<dbReference type="EMBL" id="QPID01000004">
    <property type="protein sequence ID" value="RCU50448.1"/>
    <property type="molecule type" value="Genomic_DNA"/>
</dbReference>
<dbReference type="Pfam" id="PF19335">
    <property type="entry name" value="HMBD"/>
    <property type="match status" value="1"/>
</dbReference>
<dbReference type="AlphaFoldDB" id="A0A368NJ37"/>
<dbReference type="Gene3D" id="6.10.140.730">
    <property type="match status" value="1"/>
</dbReference>
<sequence length="459" mass="50198">MNIKILLAIFGFVLVGAAATAYLYVPHTFDRLFSLDSPSHVEPTLPGLDGDHTGHAQMQHDGPLDPIAIAPLGSASPAIKYVCPMHPQIVQDEQGHCPICGMSLEPVEVGAAAQEVSVNVAGGMQQALGLRTEAVTADDTLWRYVRALGSVEYDQDAIHHIHPRMTGWVESVSVVSEGDYVKKGQKLFDIYSPELVNAQDDYLLARNVLSEKGRNGADLLRRARLRLELLGISDKTIKQLEKRGKSFYRVPFYAPYEGMVSKLELREGMFVEPGSTLMELVDLSRVWVLADVFENEQSWLEVGRPAEVTASAQGLFDIEGHIDYIYPELDATTRAMRVRVVLDNPEQKLRPGTLVDVELFGGPKRQLLTVPTEALIMTGRENRVVVQRDDNSFASVTVKLGMISQGRAEVLEGLQAGDRVVVSGQFLLDSEASIQGSLQRLSGSNAGQTAADPHAGHGH</sequence>
<dbReference type="Pfam" id="PF25975">
    <property type="entry name" value="CzcB_C"/>
    <property type="match status" value="1"/>
</dbReference>
<protein>
    <submittedName>
        <fullName evidence="11">Efflux RND transporter periplasmic adaptor subunit</fullName>
    </submittedName>
</protein>
<feature type="domain" description="CusB-like beta-barrel" evidence="9">
    <location>
        <begin position="285"/>
        <end position="359"/>
    </location>
</feature>
<keyword evidence="3" id="KW-0732">Signal</keyword>
<dbReference type="GO" id="GO:0022857">
    <property type="term" value="F:transmembrane transporter activity"/>
    <property type="evidence" value="ECO:0007669"/>
    <property type="project" value="InterPro"/>
</dbReference>
<keyword evidence="12" id="KW-1185">Reference proteome</keyword>
<dbReference type="SUPFAM" id="SSF111369">
    <property type="entry name" value="HlyD-like secretion proteins"/>
    <property type="match status" value="1"/>
</dbReference>
<dbReference type="Gene3D" id="2.40.30.170">
    <property type="match status" value="1"/>
</dbReference>
<dbReference type="RefSeq" id="WP_114337937.1">
    <property type="nucleotide sequence ID" value="NZ_QPID01000004.1"/>
</dbReference>
<evidence type="ECO:0000256" key="1">
    <source>
        <dbReference type="ARBA" id="ARBA00009477"/>
    </source>
</evidence>
<organism evidence="11 12">
    <name type="scientific">Corallincola holothuriorum</name>
    <dbReference type="NCBI Taxonomy" id="2282215"/>
    <lineage>
        <taxon>Bacteria</taxon>
        <taxon>Pseudomonadati</taxon>
        <taxon>Pseudomonadota</taxon>
        <taxon>Gammaproteobacteria</taxon>
        <taxon>Alteromonadales</taxon>
        <taxon>Psychromonadaceae</taxon>
        <taxon>Corallincola</taxon>
    </lineage>
</organism>
<evidence type="ECO:0000256" key="4">
    <source>
        <dbReference type="ARBA" id="ARBA00023065"/>
    </source>
</evidence>
<dbReference type="InterPro" id="IPR058649">
    <property type="entry name" value="CzcB_C"/>
</dbReference>
<dbReference type="GO" id="GO:0046914">
    <property type="term" value="F:transition metal ion binding"/>
    <property type="evidence" value="ECO:0007669"/>
    <property type="project" value="TreeGrafter"/>
</dbReference>
<comment type="similarity">
    <text evidence="1">Belongs to the membrane fusion protein (MFP) (TC 8.A.1) family.</text>
</comment>
<evidence type="ECO:0000313" key="12">
    <source>
        <dbReference type="Proteomes" id="UP000252558"/>
    </source>
</evidence>
<evidence type="ECO:0000256" key="5">
    <source>
        <dbReference type="SAM" id="MobiDB-lite"/>
    </source>
</evidence>
<dbReference type="Pfam" id="PF25869">
    <property type="entry name" value="3HB_CusB"/>
    <property type="match status" value="1"/>
</dbReference>
<dbReference type="Pfam" id="PF25919">
    <property type="entry name" value="BSH_CusB"/>
    <property type="match status" value="1"/>
</dbReference>
<accession>A0A368NJ37</accession>
<proteinExistence type="inferred from homology"/>
<evidence type="ECO:0000259" key="10">
    <source>
        <dbReference type="Pfam" id="PF25975"/>
    </source>
</evidence>
<feature type="domain" description="CusB-like barrel-sandwich hybrid" evidence="8">
    <location>
        <begin position="159"/>
        <end position="280"/>
    </location>
</feature>
<dbReference type="InterPro" id="IPR045800">
    <property type="entry name" value="HMBD"/>
</dbReference>
<dbReference type="InterPro" id="IPR058790">
    <property type="entry name" value="BSH_CusB"/>
</dbReference>
<evidence type="ECO:0000259" key="9">
    <source>
        <dbReference type="Pfam" id="PF25954"/>
    </source>
</evidence>
<dbReference type="Pfam" id="PF25954">
    <property type="entry name" value="Beta-barrel_RND_2"/>
    <property type="match status" value="1"/>
</dbReference>
<dbReference type="PANTHER" id="PTHR30097">
    <property type="entry name" value="CATION EFFLUX SYSTEM PROTEIN CUSB"/>
    <property type="match status" value="1"/>
</dbReference>
<keyword evidence="4" id="KW-0406">Ion transport</keyword>
<dbReference type="InterPro" id="IPR006143">
    <property type="entry name" value="RND_pump_MFP"/>
</dbReference>
<comment type="caution">
    <text evidence="11">The sequence shown here is derived from an EMBL/GenBank/DDBJ whole genome shotgun (WGS) entry which is preliminary data.</text>
</comment>
<evidence type="ECO:0000259" key="8">
    <source>
        <dbReference type="Pfam" id="PF25919"/>
    </source>
</evidence>
<gene>
    <name evidence="11" type="ORF">DU002_08475</name>
</gene>
<dbReference type="GO" id="GO:0015679">
    <property type="term" value="P:plasma membrane copper ion transport"/>
    <property type="evidence" value="ECO:0007669"/>
    <property type="project" value="TreeGrafter"/>
</dbReference>
<feature type="region of interest" description="Disordered" evidence="5">
    <location>
        <begin position="439"/>
        <end position="459"/>
    </location>
</feature>
<dbReference type="Gene3D" id="2.40.420.20">
    <property type="match status" value="1"/>
</dbReference>
<feature type="domain" description="Heavy metal binding" evidence="6">
    <location>
        <begin position="80"/>
        <end position="107"/>
    </location>
</feature>
<evidence type="ECO:0000256" key="2">
    <source>
        <dbReference type="ARBA" id="ARBA00022448"/>
    </source>
</evidence>
<feature type="domain" description="CusB-like three alpha-helical bundle" evidence="7">
    <location>
        <begin position="194"/>
        <end position="245"/>
    </location>
</feature>
<reference evidence="11 12" key="1">
    <citation type="submission" date="2018-07" db="EMBL/GenBank/DDBJ databases">
        <title>Corallincola holothuriorum sp. nov., a new facultative anaerobe isolated from sea cucumber Apostichopus japonicus.</title>
        <authorList>
            <person name="Xia H."/>
        </authorList>
    </citation>
    <scope>NUCLEOTIDE SEQUENCE [LARGE SCALE GENOMIC DNA]</scope>
    <source>
        <strain evidence="11 12">C4</strain>
    </source>
</reference>
<dbReference type="Proteomes" id="UP000252558">
    <property type="component" value="Unassembled WGS sequence"/>
</dbReference>
<evidence type="ECO:0000313" key="11">
    <source>
        <dbReference type="EMBL" id="RCU50448.1"/>
    </source>
</evidence>
<dbReference type="InterPro" id="IPR058792">
    <property type="entry name" value="Beta-barrel_RND_2"/>
</dbReference>
<name>A0A368NJ37_9GAMM</name>
<feature type="domain" description="CzcB-like C-terminal circularly permuted SH3-like" evidence="10">
    <location>
        <begin position="368"/>
        <end position="428"/>
    </location>
</feature>
<evidence type="ECO:0000259" key="7">
    <source>
        <dbReference type="Pfam" id="PF25869"/>
    </source>
</evidence>
<dbReference type="InterPro" id="IPR058791">
    <property type="entry name" value="3HB_CusB"/>
</dbReference>
<dbReference type="FunFam" id="2.40.30.170:FF:000010">
    <property type="entry name" value="Efflux RND transporter periplasmic adaptor subunit"/>
    <property type="match status" value="1"/>
</dbReference>